<keyword evidence="2" id="KW-0812">Transmembrane</keyword>
<dbReference type="SUPFAM" id="SSF52833">
    <property type="entry name" value="Thioredoxin-like"/>
    <property type="match status" value="1"/>
</dbReference>
<dbReference type="STRING" id="653930.SAMN05216589_2943"/>
<organism evidence="4 7">
    <name type="scientific">Halopseudomonas bauzanensis</name>
    <dbReference type="NCBI Taxonomy" id="653930"/>
    <lineage>
        <taxon>Bacteria</taxon>
        <taxon>Pseudomonadati</taxon>
        <taxon>Pseudomonadota</taxon>
        <taxon>Gammaproteobacteria</taxon>
        <taxon>Pseudomonadales</taxon>
        <taxon>Pseudomonadaceae</taxon>
        <taxon>Halopseudomonas</taxon>
    </lineage>
</organism>
<dbReference type="Pfam" id="PF01790">
    <property type="entry name" value="LGT"/>
    <property type="match status" value="1"/>
</dbReference>
<dbReference type="EMBL" id="FOUA01000006">
    <property type="protein sequence ID" value="SFM23724.1"/>
    <property type="molecule type" value="Genomic_DNA"/>
</dbReference>
<dbReference type="AlphaFoldDB" id="A0A1H9VYJ5"/>
<keyword evidence="2" id="KW-1133">Transmembrane helix</keyword>
<dbReference type="InterPro" id="IPR000866">
    <property type="entry name" value="AhpC/TSA"/>
</dbReference>
<dbReference type="PROSITE" id="PS00194">
    <property type="entry name" value="THIOREDOXIN_1"/>
    <property type="match status" value="1"/>
</dbReference>
<evidence type="ECO:0000313" key="7">
    <source>
        <dbReference type="Proteomes" id="UP000186904"/>
    </source>
</evidence>
<dbReference type="GO" id="GO:0015036">
    <property type="term" value="F:disulfide oxidoreductase activity"/>
    <property type="evidence" value="ECO:0007669"/>
    <property type="project" value="UniProtKB-ARBA"/>
</dbReference>
<proteinExistence type="predicted"/>
<evidence type="ECO:0000256" key="2">
    <source>
        <dbReference type="SAM" id="Phobius"/>
    </source>
</evidence>
<protein>
    <submittedName>
        <fullName evidence="4">Thiol-disulfide isomerase or thioredoxin</fullName>
    </submittedName>
</protein>
<keyword evidence="1" id="KW-0676">Redox-active center</keyword>
<feature type="transmembrane region" description="Helical" evidence="2">
    <location>
        <begin position="41"/>
        <end position="61"/>
    </location>
</feature>
<keyword evidence="2" id="KW-0472">Membrane</keyword>
<dbReference type="InterPro" id="IPR013766">
    <property type="entry name" value="Thioredoxin_domain"/>
</dbReference>
<reference evidence="6 7" key="1">
    <citation type="submission" date="2016-10" db="EMBL/GenBank/DDBJ databases">
        <authorList>
            <person name="de Groot N.N."/>
        </authorList>
    </citation>
    <scope>NUCLEOTIDE SEQUENCE [LARGE SCALE GENOMIC DNA]</scope>
    <source>
        <strain evidence="5 6">CGMCC 1.9095</strain>
        <strain evidence="4 7">DSM 22558</strain>
    </source>
</reference>
<accession>A0A1H9VYJ5</accession>
<dbReference type="Pfam" id="PF00578">
    <property type="entry name" value="AhpC-TSA"/>
    <property type="match status" value="1"/>
</dbReference>
<sequence>MMSIGPFPVKIVGVFAAILLAWLVTRAVAKRLADVSPKLAGAVLFDAVFWGVIAARLGYIAQWWEDYFATPMSMLAIGDGGYSWWIGVPAALAFAWWRTRTMRVRRPVLTGIATGVAAWFTTGLVVGLLHHSPPLPELHLATLEEQPISLLSYQGRPTVVNLWATWCPPCRREMPVFEQAQAAFPGVNIVMVNQGESAQQAQAFLESQGLTLSDVLLDPFSRTMHAVGARALPTTLFFDAEGQLVDSHMGELTMASFKSNMSRHFAQSAQLATDEE</sequence>
<evidence type="ECO:0000313" key="4">
    <source>
        <dbReference type="EMBL" id="SES26579.1"/>
    </source>
</evidence>
<dbReference type="Proteomes" id="UP000186599">
    <property type="component" value="Unassembled WGS sequence"/>
</dbReference>
<feature type="transmembrane region" description="Helical" evidence="2">
    <location>
        <begin position="12"/>
        <end position="29"/>
    </location>
</feature>
<gene>
    <name evidence="5" type="ORF">SAMN04487855_2827</name>
    <name evidence="4" type="ORF">SAMN05216589_2943</name>
</gene>
<dbReference type="Gene3D" id="3.40.30.10">
    <property type="entry name" value="Glutaredoxin"/>
    <property type="match status" value="1"/>
</dbReference>
<name>A0A1H9VYJ5_9GAMM</name>
<dbReference type="InterPro" id="IPR050553">
    <property type="entry name" value="Thioredoxin_ResA/DsbE_sf"/>
</dbReference>
<keyword evidence="6" id="KW-1185">Reference proteome</keyword>
<dbReference type="GO" id="GO:0016853">
    <property type="term" value="F:isomerase activity"/>
    <property type="evidence" value="ECO:0007669"/>
    <property type="project" value="UniProtKB-KW"/>
</dbReference>
<dbReference type="InterPro" id="IPR036249">
    <property type="entry name" value="Thioredoxin-like_sf"/>
</dbReference>
<feature type="transmembrane region" description="Helical" evidence="2">
    <location>
        <begin position="81"/>
        <end position="97"/>
    </location>
</feature>
<feature type="domain" description="Thioredoxin" evidence="3">
    <location>
        <begin position="129"/>
        <end position="266"/>
    </location>
</feature>
<dbReference type="Proteomes" id="UP000186904">
    <property type="component" value="Unassembled WGS sequence"/>
</dbReference>
<dbReference type="PROSITE" id="PS51352">
    <property type="entry name" value="THIOREDOXIN_2"/>
    <property type="match status" value="1"/>
</dbReference>
<dbReference type="PANTHER" id="PTHR42852:SF18">
    <property type="entry name" value="CHROMOSOME UNDETERMINED SCAFFOLD_47, WHOLE GENOME SHOTGUN SEQUENCE"/>
    <property type="match status" value="1"/>
</dbReference>
<evidence type="ECO:0000313" key="6">
    <source>
        <dbReference type="Proteomes" id="UP000186599"/>
    </source>
</evidence>
<dbReference type="GO" id="GO:0042158">
    <property type="term" value="P:lipoprotein biosynthetic process"/>
    <property type="evidence" value="ECO:0007669"/>
    <property type="project" value="InterPro"/>
</dbReference>
<keyword evidence="4" id="KW-0413">Isomerase</keyword>
<dbReference type="InterPro" id="IPR017937">
    <property type="entry name" value="Thioredoxin_CS"/>
</dbReference>
<dbReference type="EMBL" id="FOGN01000006">
    <property type="protein sequence ID" value="SES26579.1"/>
    <property type="molecule type" value="Genomic_DNA"/>
</dbReference>
<evidence type="ECO:0000313" key="5">
    <source>
        <dbReference type="EMBL" id="SFM23724.1"/>
    </source>
</evidence>
<dbReference type="GO" id="GO:0008961">
    <property type="term" value="F:phosphatidylglycerol-prolipoprotein diacylglyceryl transferase activity"/>
    <property type="evidence" value="ECO:0007669"/>
    <property type="project" value="InterPro"/>
</dbReference>
<dbReference type="GO" id="GO:0016209">
    <property type="term" value="F:antioxidant activity"/>
    <property type="evidence" value="ECO:0007669"/>
    <property type="project" value="InterPro"/>
</dbReference>
<dbReference type="OrthoDB" id="9799347at2"/>
<evidence type="ECO:0000256" key="1">
    <source>
        <dbReference type="ARBA" id="ARBA00023284"/>
    </source>
</evidence>
<evidence type="ECO:0000259" key="3">
    <source>
        <dbReference type="PROSITE" id="PS51352"/>
    </source>
</evidence>
<dbReference type="CDD" id="cd02966">
    <property type="entry name" value="TlpA_like_family"/>
    <property type="match status" value="1"/>
</dbReference>
<dbReference type="InterPro" id="IPR001640">
    <property type="entry name" value="Lgt"/>
</dbReference>
<feature type="transmembrane region" description="Helical" evidence="2">
    <location>
        <begin position="109"/>
        <end position="129"/>
    </location>
</feature>
<dbReference type="GO" id="GO:0005886">
    <property type="term" value="C:plasma membrane"/>
    <property type="evidence" value="ECO:0007669"/>
    <property type="project" value="InterPro"/>
</dbReference>
<dbReference type="PANTHER" id="PTHR42852">
    <property type="entry name" value="THIOL:DISULFIDE INTERCHANGE PROTEIN DSBE"/>
    <property type="match status" value="1"/>
</dbReference>
<dbReference type="RefSeq" id="WP_074781024.1">
    <property type="nucleotide sequence ID" value="NZ_FOGN01000006.1"/>
</dbReference>